<protein>
    <submittedName>
        <fullName evidence="6">PA domain-containing protein</fullName>
    </submittedName>
</protein>
<dbReference type="Proteomes" id="UP001562159">
    <property type="component" value="Unassembled WGS sequence"/>
</dbReference>
<keyword evidence="7" id="KW-1185">Reference proteome</keyword>
<dbReference type="PANTHER" id="PTHR22702">
    <property type="entry name" value="PROTEASE-ASSOCIATED DOMAIN-CONTAINING PROTEIN"/>
    <property type="match status" value="1"/>
</dbReference>
<reference evidence="6 7" key="1">
    <citation type="submission" date="2024-07" db="EMBL/GenBank/DDBJ databases">
        <title>Molecular mechanisms and environmental adaptations of flagellar loss and biofilm growth of Rhodanobacter under environmental stress.</title>
        <authorList>
            <person name="Chen M."/>
        </authorList>
    </citation>
    <scope>NUCLEOTIDE SEQUENCE [LARGE SCALE GENOMIC DNA]</scope>
    <source>
        <strain evidence="6 7">RS22</strain>
    </source>
</reference>
<dbReference type="CDD" id="cd04818">
    <property type="entry name" value="PA_subtilisin_1"/>
    <property type="match status" value="1"/>
</dbReference>
<gene>
    <name evidence="6" type="ORF">AB7878_10430</name>
</gene>
<evidence type="ECO:0000256" key="1">
    <source>
        <dbReference type="ARBA" id="ARBA00022729"/>
    </source>
</evidence>
<comment type="caution">
    <text evidence="6">The sequence shown here is derived from an EMBL/GenBank/DDBJ whole genome shotgun (WGS) entry which is preliminary data.</text>
</comment>
<dbReference type="Gene3D" id="3.50.30.30">
    <property type="match status" value="1"/>
</dbReference>
<evidence type="ECO:0000313" key="7">
    <source>
        <dbReference type="Proteomes" id="UP001562159"/>
    </source>
</evidence>
<feature type="chain" id="PRO_5047419251" evidence="4">
    <location>
        <begin position="26"/>
        <end position="561"/>
    </location>
</feature>
<dbReference type="Pfam" id="PF02225">
    <property type="entry name" value="PA"/>
    <property type="match status" value="1"/>
</dbReference>
<evidence type="ECO:0000256" key="4">
    <source>
        <dbReference type="SAM" id="SignalP"/>
    </source>
</evidence>
<keyword evidence="1 4" id="KW-0732">Signal</keyword>
<organism evidence="6 7">
    <name type="scientific">Rhodanobacter humi</name>
    <dbReference type="NCBI Taxonomy" id="1888173"/>
    <lineage>
        <taxon>Bacteria</taxon>
        <taxon>Pseudomonadati</taxon>
        <taxon>Pseudomonadota</taxon>
        <taxon>Gammaproteobacteria</taxon>
        <taxon>Lysobacterales</taxon>
        <taxon>Rhodanobacteraceae</taxon>
        <taxon>Rhodanobacter</taxon>
    </lineage>
</organism>
<sequence length="561" mass="57255">MIRHNMLFRALLGVGLLGMAGYVSAAEIKVANQDVGTGQGLDDPTPASPVGGNPGTTRGEQARIVFQFAADLWGAVLQSEVPVTVSASFAKLSCTATAGTLGSAGATYIFGFEDPAPAGALSNTWYHSALFDALAGEDAAPGAADIRARFNGALGSTGCLEGASWYFGLDGKQPVGSIDFLNVVLHEMAHGLGFSGFGSLTTGQPLSGLPDIYSTFVFDNSRQKGWYAMTPAERVASAVNDGHLVFTGANVKAEAPLWLTPPLMLRISAPAPAAGDYAINQAAFGPTATSGNFRGGIVAAVTGANAEGCTPFDNAAAVAGHLALVVRGTCAFTDKVENAQNAGATGVIIANNQPGTIVPGGTPVNPVNIPVVSVSQVDGNTLRANPGGLAGGLALGSSLAGADAAGNVQLYAPSELAQGSSFSHYDTRLTPNALMEYAISSDLISQLTLDLTPALFKDEGWKLNEGNQQLLRCDTGIPTFMPGGPIIGANVVANAKLLAGAAASLGEYRTAVHNYANELAVNGLLTKHQATRLDACLNPAKTRDQFNAWGLGAGHSASGKN</sequence>
<dbReference type="PANTHER" id="PTHR22702:SF1">
    <property type="entry name" value="PROTEASE-ASSOCIATED DOMAIN-CONTAINING PROTEIN 1"/>
    <property type="match status" value="1"/>
</dbReference>
<feature type="region of interest" description="Disordered" evidence="3">
    <location>
        <begin position="37"/>
        <end position="56"/>
    </location>
</feature>
<keyword evidence="2" id="KW-0325">Glycoprotein</keyword>
<dbReference type="EMBL" id="JBGBPY010000001">
    <property type="protein sequence ID" value="MEY2182833.1"/>
    <property type="molecule type" value="Genomic_DNA"/>
</dbReference>
<evidence type="ECO:0000256" key="2">
    <source>
        <dbReference type="ARBA" id="ARBA00023180"/>
    </source>
</evidence>
<evidence type="ECO:0000313" key="6">
    <source>
        <dbReference type="EMBL" id="MEY2182833.1"/>
    </source>
</evidence>
<evidence type="ECO:0000259" key="5">
    <source>
        <dbReference type="Pfam" id="PF02225"/>
    </source>
</evidence>
<evidence type="ECO:0000256" key="3">
    <source>
        <dbReference type="SAM" id="MobiDB-lite"/>
    </source>
</evidence>
<accession>A0ABV4AR06</accession>
<proteinExistence type="predicted"/>
<dbReference type="InterPro" id="IPR046450">
    <property type="entry name" value="PA_dom_sf"/>
</dbReference>
<dbReference type="SUPFAM" id="SSF52025">
    <property type="entry name" value="PA domain"/>
    <property type="match status" value="1"/>
</dbReference>
<feature type="domain" description="PA" evidence="5">
    <location>
        <begin position="298"/>
        <end position="382"/>
    </location>
</feature>
<dbReference type="InterPro" id="IPR003137">
    <property type="entry name" value="PA_domain"/>
</dbReference>
<feature type="signal peptide" evidence="4">
    <location>
        <begin position="1"/>
        <end position="25"/>
    </location>
</feature>
<name>A0ABV4AR06_9GAMM</name>